<dbReference type="GO" id="GO:0044877">
    <property type="term" value="F:protein-containing complex binding"/>
    <property type="evidence" value="ECO:0007669"/>
    <property type="project" value="TreeGrafter"/>
</dbReference>
<dbReference type="SUPFAM" id="SSF51735">
    <property type="entry name" value="NAD(P)-binding Rossmann-fold domains"/>
    <property type="match status" value="1"/>
</dbReference>
<evidence type="ECO:0000259" key="1">
    <source>
        <dbReference type="Pfam" id="PF01370"/>
    </source>
</evidence>
<organism evidence="2">
    <name type="scientific">Caulobacter sp. (strain K31)</name>
    <dbReference type="NCBI Taxonomy" id="366602"/>
    <lineage>
        <taxon>Bacteria</taxon>
        <taxon>Pseudomonadati</taxon>
        <taxon>Pseudomonadota</taxon>
        <taxon>Alphaproteobacteria</taxon>
        <taxon>Caulobacterales</taxon>
        <taxon>Caulobacteraceae</taxon>
        <taxon>Caulobacter</taxon>
    </lineage>
</organism>
<dbReference type="AlphaFoldDB" id="B0T2J5"/>
<dbReference type="OrthoDB" id="9814124at2"/>
<dbReference type="STRING" id="366602.Caul_1687"/>
<evidence type="ECO:0000313" key="2">
    <source>
        <dbReference type="EMBL" id="ABZ70816.1"/>
    </source>
</evidence>
<dbReference type="InterPro" id="IPR036291">
    <property type="entry name" value="NAD(P)-bd_dom_sf"/>
</dbReference>
<dbReference type="InterPro" id="IPR051207">
    <property type="entry name" value="ComplexI_NDUFA9_subunit"/>
</dbReference>
<proteinExistence type="predicted"/>
<reference evidence="2" key="1">
    <citation type="submission" date="2008-01" db="EMBL/GenBank/DDBJ databases">
        <title>Complete sequence of chromosome of Caulobacter sp. K31.</title>
        <authorList>
            <consortium name="US DOE Joint Genome Institute"/>
            <person name="Copeland A."/>
            <person name="Lucas S."/>
            <person name="Lapidus A."/>
            <person name="Barry K."/>
            <person name="Glavina del Rio T."/>
            <person name="Dalin E."/>
            <person name="Tice H."/>
            <person name="Pitluck S."/>
            <person name="Bruce D."/>
            <person name="Goodwin L."/>
            <person name="Thompson L.S."/>
            <person name="Brettin T."/>
            <person name="Detter J.C."/>
            <person name="Han C."/>
            <person name="Schmutz J."/>
            <person name="Larimer F."/>
            <person name="Land M."/>
            <person name="Hauser L."/>
            <person name="Kyrpides N."/>
            <person name="Kim E."/>
            <person name="Stephens C."/>
            <person name="Richardson P."/>
        </authorList>
    </citation>
    <scope>NUCLEOTIDE SEQUENCE [LARGE SCALE GENOMIC DNA]</scope>
    <source>
        <strain evidence="2">K31</strain>
    </source>
</reference>
<sequence length="322" mass="34624">MDDGVRTGPVVAVTGATGFLGRRLVRILAEEGWTVRVLARRDIADPAWRGLELQLAIGDLANPRALAALCDGAETVIHVAGLIKARSRAVFDKANVEGSRQVALAAKAAGARLVLVSSLAAREPHLSDYAGSKRGGEDAAREIFGADLTIVRPPAIYGPGDIETLRLFKMASEGAFLPVLDPKARMAWIHADDAAARIAALVKTPRPGLLSLSDDRPEGYGWVELMQAASKAVDASPRLVRIPSWTIKALANLSKWAAIATGNDSILTPGKARELLHGDWSLSSNDPIPDFPPVRYSLEAGFAQSVRWYRSEGWLKDKKSRK</sequence>
<dbReference type="Pfam" id="PF01370">
    <property type="entry name" value="Epimerase"/>
    <property type="match status" value="1"/>
</dbReference>
<gene>
    <name evidence="2" type="ordered locus">Caul_1687</name>
</gene>
<dbReference type="Gene3D" id="3.40.50.720">
    <property type="entry name" value="NAD(P)-binding Rossmann-like Domain"/>
    <property type="match status" value="1"/>
</dbReference>
<dbReference type="EMBL" id="CP000927">
    <property type="protein sequence ID" value="ABZ70816.1"/>
    <property type="molecule type" value="Genomic_DNA"/>
</dbReference>
<dbReference type="HOGENOM" id="CLU_007383_6_1_5"/>
<dbReference type="PANTHER" id="PTHR12126">
    <property type="entry name" value="NADH-UBIQUINONE OXIDOREDUCTASE 39 KDA SUBUNIT-RELATED"/>
    <property type="match status" value="1"/>
</dbReference>
<dbReference type="PANTHER" id="PTHR12126:SF11">
    <property type="entry name" value="NADH DEHYDROGENASE [UBIQUINONE] 1 ALPHA SUBCOMPLEX SUBUNIT 9, MITOCHONDRIAL"/>
    <property type="match status" value="1"/>
</dbReference>
<accession>B0T2J5</accession>
<dbReference type="KEGG" id="cak:Caul_1687"/>
<dbReference type="eggNOG" id="COG0702">
    <property type="taxonomic scope" value="Bacteria"/>
</dbReference>
<feature type="domain" description="NAD-dependent epimerase/dehydratase" evidence="1">
    <location>
        <begin position="11"/>
        <end position="206"/>
    </location>
</feature>
<protein>
    <submittedName>
        <fullName evidence="2">NAD-dependent epimerase/dehydratase</fullName>
    </submittedName>
</protein>
<name>B0T2J5_CAUSK</name>
<dbReference type="InterPro" id="IPR001509">
    <property type="entry name" value="Epimerase_deHydtase"/>
</dbReference>